<dbReference type="Proteomes" id="UP000653454">
    <property type="component" value="Unassembled WGS sequence"/>
</dbReference>
<dbReference type="AlphaFoldDB" id="A0A8S4G323"/>
<evidence type="ECO:0000313" key="1">
    <source>
        <dbReference type="EMBL" id="CAG9134291.1"/>
    </source>
</evidence>
<proteinExistence type="predicted"/>
<keyword evidence="2" id="KW-1185">Reference proteome</keyword>
<evidence type="ECO:0000313" key="2">
    <source>
        <dbReference type="Proteomes" id="UP000653454"/>
    </source>
</evidence>
<organism evidence="1 2">
    <name type="scientific">Plutella xylostella</name>
    <name type="common">Diamondback moth</name>
    <name type="synonym">Plutella maculipennis</name>
    <dbReference type="NCBI Taxonomy" id="51655"/>
    <lineage>
        <taxon>Eukaryota</taxon>
        <taxon>Metazoa</taxon>
        <taxon>Ecdysozoa</taxon>
        <taxon>Arthropoda</taxon>
        <taxon>Hexapoda</taxon>
        <taxon>Insecta</taxon>
        <taxon>Pterygota</taxon>
        <taxon>Neoptera</taxon>
        <taxon>Endopterygota</taxon>
        <taxon>Lepidoptera</taxon>
        <taxon>Glossata</taxon>
        <taxon>Ditrysia</taxon>
        <taxon>Yponomeutoidea</taxon>
        <taxon>Plutellidae</taxon>
        <taxon>Plutella</taxon>
    </lineage>
</organism>
<comment type="caution">
    <text evidence="1">The sequence shown here is derived from an EMBL/GenBank/DDBJ whole genome shotgun (WGS) entry which is preliminary data.</text>
</comment>
<feature type="non-terminal residue" evidence="1">
    <location>
        <position position="59"/>
    </location>
</feature>
<name>A0A8S4G323_PLUXY</name>
<accession>A0A8S4G323</accession>
<protein>
    <submittedName>
        <fullName evidence="1">(diamondback moth) hypothetical protein</fullName>
    </submittedName>
</protein>
<gene>
    <name evidence="1" type="ORF">PLXY2_LOCUS12580</name>
</gene>
<reference evidence="1" key="1">
    <citation type="submission" date="2020-11" db="EMBL/GenBank/DDBJ databases">
        <authorList>
            <person name="Whiteford S."/>
        </authorList>
    </citation>
    <scope>NUCLEOTIDE SEQUENCE</scope>
</reference>
<dbReference type="EMBL" id="CAJHNJ030000076">
    <property type="protein sequence ID" value="CAG9134291.1"/>
    <property type="molecule type" value="Genomic_DNA"/>
</dbReference>
<sequence>MCEDLYDNDILMGVIYTSASLTDNGPPYSVHFLNSSPSGGLASTLSLPTWSQLVLSTVP</sequence>